<sequence length="208" mass="22869">MSQPQRSQGNYPQTDCACLHPMNNMMGNLRMYDGGQFCGSGEDLLELGDAIQQTWEATSNCADCPRDLGQTMKVLRLLDQLVAGLQASQATYSELSPGAGSMPSHCQRGNGERTVVDRSIIRLGTFLLSHPDDLKKVWAIILRDQLSRIQSMIKAARKQAHSLLDDGSFSSIQPSRLRDQVAAVDALTTGLQASIWRTIARIDMEMGE</sequence>
<evidence type="ECO:0000313" key="2">
    <source>
        <dbReference type="Proteomes" id="UP000308549"/>
    </source>
</evidence>
<name>A0A4V5N3F2_9PEZI</name>
<organism evidence="1 2">
    <name type="scientific">Salinomyces thailandicus</name>
    <dbReference type="NCBI Taxonomy" id="706561"/>
    <lineage>
        <taxon>Eukaryota</taxon>
        <taxon>Fungi</taxon>
        <taxon>Dikarya</taxon>
        <taxon>Ascomycota</taxon>
        <taxon>Pezizomycotina</taxon>
        <taxon>Dothideomycetes</taxon>
        <taxon>Dothideomycetidae</taxon>
        <taxon>Mycosphaerellales</taxon>
        <taxon>Teratosphaeriaceae</taxon>
        <taxon>Salinomyces</taxon>
    </lineage>
</organism>
<dbReference type="AlphaFoldDB" id="A0A4V5N3F2"/>
<dbReference type="EMBL" id="NAJL01000056">
    <property type="protein sequence ID" value="TKA23389.1"/>
    <property type="molecule type" value="Genomic_DNA"/>
</dbReference>
<comment type="caution">
    <text evidence="1">The sequence shown here is derived from an EMBL/GenBank/DDBJ whole genome shotgun (WGS) entry which is preliminary data.</text>
</comment>
<proteinExistence type="predicted"/>
<gene>
    <name evidence="1" type="ORF">B0A50_07265</name>
</gene>
<protein>
    <submittedName>
        <fullName evidence="1">Uncharacterized protein</fullName>
    </submittedName>
</protein>
<dbReference type="Proteomes" id="UP000308549">
    <property type="component" value="Unassembled WGS sequence"/>
</dbReference>
<keyword evidence="2" id="KW-1185">Reference proteome</keyword>
<reference evidence="1 2" key="1">
    <citation type="submission" date="2017-03" db="EMBL/GenBank/DDBJ databases">
        <title>Genomes of endolithic fungi from Antarctica.</title>
        <authorList>
            <person name="Coleine C."/>
            <person name="Masonjones S."/>
            <person name="Stajich J.E."/>
        </authorList>
    </citation>
    <scope>NUCLEOTIDE SEQUENCE [LARGE SCALE GENOMIC DNA]</scope>
    <source>
        <strain evidence="1 2">CCFEE 6315</strain>
    </source>
</reference>
<evidence type="ECO:0000313" key="1">
    <source>
        <dbReference type="EMBL" id="TKA23389.1"/>
    </source>
</evidence>
<accession>A0A4V5N3F2</accession>